<dbReference type="KEGG" id="psic:J4E96_03225"/>
<protein>
    <submittedName>
        <fullName evidence="1">Uncharacterized protein</fullName>
    </submittedName>
</protein>
<name>A0A8A4ZDJ2_9MICO</name>
<keyword evidence="2" id="KW-1185">Reference proteome</keyword>
<organism evidence="1 2">
    <name type="scientific">Pengzhenrongella sicca</name>
    <dbReference type="NCBI Taxonomy" id="2819238"/>
    <lineage>
        <taxon>Bacteria</taxon>
        <taxon>Bacillati</taxon>
        <taxon>Actinomycetota</taxon>
        <taxon>Actinomycetes</taxon>
        <taxon>Micrococcales</taxon>
        <taxon>Pengzhenrongella</taxon>
    </lineage>
</organism>
<accession>A0A8A4ZDJ2</accession>
<dbReference type="EMBL" id="CP071868">
    <property type="protein sequence ID" value="QTE30050.1"/>
    <property type="molecule type" value="Genomic_DNA"/>
</dbReference>
<reference evidence="1" key="1">
    <citation type="submission" date="2021-03" db="EMBL/GenBank/DDBJ databases">
        <title>Pengzhenrongella sicca gen. nov., sp. nov., a new member of suborder Micrococcineae isolated from High-Arctic tundra soil.</title>
        <authorList>
            <person name="Peng F."/>
        </authorList>
    </citation>
    <scope>NUCLEOTIDE SEQUENCE</scope>
    <source>
        <strain evidence="1">LRZ-2</strain>
    </source>
</reference>
<gene>
    <name evidence="1" type="ORF">J4E96_03225</name>
</gene>
<evidence type="ECO:0000313" key="2">
    <source>
        <dbReference type="Proteomes" id="UP000663937"/>
    </source>
</evidence>
<dbReference type="RefSeq" id="WP_227424365.1">
    <property type="nucleotide sequence ID" value="NZ_CP071868.1"/>
</dbReference>
<evidence type="ECO:0000313" key="1">
    <source>
        <dbReference type="EMBL" id="QTE30050.1"/>
    </source>
</evidence>
<sequence>MPGRLSSEAAQLTADLLDANLASQRDFVVLFTAVVLDKLLAVNDSKLRWTNPDSYPPALASSRASGDTELLAAWIDADRSHRHRGKKVAVILGAMTPHDIATDGLLQVRHRAACLKVMLEDLGYRVHAPCAMPGSKRPAGEAADEDIVQVTIADLVVALSDPPALGVGILLGEAARGHPRTLIASESTTDLTPITSIVSTMPGSDDDQSPLLNGDFVPFLSEEELISEVRARVVARSADIERRHTKKIRNLEQKYEMFEEYRDSYSFAISSGIEIAVPDVLTYRVRLICTRIEVFATATPDELTDISEAINNALYGPEIELDDIANSDHLEFSAASDNDPSPPTANLVHPGTQDIETTELLAVKVVDLGVPAPAHSRTPDLAERERRLFDGVQFQQPVLFEGFTNVPQFEPNLPEGVSENLTPHELYFAEVARYDMQLSDADYAYMLQKARGERLLESVSSGASRLDFGSAPAWVVFWRQNLDRA</sequence>
<proteinExistence type="predicted"/>
<dbReference type="AlphaFoldDB" id="A0A8A4ZDJ2"/>
<dbReference type="Proteomes" id="UP000663937">
    <property type="component" value="Chromosome"/>
</dbReference>